<accession>A0AAF0C5D7</accession>
<dbReference type="GO" id="GO:0016301">
    <property type="term" value="F:kinase activity"/>
    <property type="evidence" value="ECO:0007669"/>
    <property type="project" value="UniProtKB-KW"/>
</dbReference>
<dbReference type="PROSITE" id="PS50109">
    <property type="entry name" value="HIS_KIN"/>
    <property type="match status" value="1"/>
</dbReference>
<gene>
    <name evidence="2" type="ORF">SG35_012780</name>
</gene>
<dbReference type="InterPro" id="IPR003594">
    <property type="entry name" value="HATPase_dom"/>
</dbReference>
<dbReference type="Proteomes" id="UP000032568">
    <property type="component" value="Chromosome"/>
</dbReference>
<evidence type="ECO:0000313" key="2">
    <source>
        <dbReference type="EMBL" id="WDE01423.1"/>
    </source>
</evidence>
<dbReference type="InterPro" id="IPR005467">
    <property type="entry name" value="His_kinase_dom"/>
</dbReference>
<evidence type="ECO:0000259" key="1">
    <source>
        <dbReference type="PROSITE" id="PS50109"/>
    </source>
</evidence>
<proteinExistence type="predicted"/>
<dbReference type="InterPro" id="IPR036890">
    <property type="entry name" value="HATPase_C_sf"/>
</dbReference>
<dbReference type="SUPFAM" id="SSF55874">
    <property type="entry name" value="ATPase domain of HSP90 chaperone/DNA topoisomerase II/histidine kinase"/>
    <property type="match status" value="1"/>
</dbReference>
<keyword evidence="2" id="KW-0418">Kinase</keyword>
<feature type="domain" description="Histidine kinase" evidence="1">
    <location>
        <begin position="1"/>
        <end position="148"/>
    </location>
</feature>
<dbReference type="RefSeq" id="WP_053043121.1">
    <property type="nucleotide sequence ID" value="NZ_CP059735.1"/>
</dbReference>
<keyword evidence="3" id="KW-1185">Reference proteome</keyword>
<organism evidence="2 3">
    <name type="scientific">Thalassomonas actiniarum</name>
    <dbReference type="NCBI Taxonomy" id="485447"/>
    <lineage>
        <taxon>Bacteria</taxon>
        <taxon>Pseudomonadati</taxon>
        <taxon>Pseudomonadota</taxon>
        <taxon>Gammaproteobacteria</taxon>
        <taxon>Alteromonadales</taxon>
        <taxon>Colwelliaceae</taxon>
        <taxon>Thalassomonas</taxon>
    </lineage>
</organism>
<protein>
    <submittedName>
        <fullName evidence="2">HAMP domain-containing histidine kinase</fullName>
    </submittedName>
</protein>
<dbReference type="Pfam" id="PF02518">
    <property type="entry name" value="HATPase_c"/>
    <property type="match status" value="1"/>
</dbReference>
<reference evidence="2 3" key="1">
    <citation type="journal article" date="2015" name="Genome Announc.">
        <title>Draft Genome Sequences of Marine Isolates of Thalassomonas viridans and Thalassomonas actiniarum.</title>
        <authorList>
            <person name="Olonade I."/>
            <person name="van Zyl L.J."/>
            <person name="Trindade M."/>
        </authorList>
    </citation>
    <scope>NUCLEOTIDE SEQUENCE [LARGE SCALE GENOMIC DNA]</scope>
    <source>
        <strain evidence="2 3">A5K-106</strain>
    </source>
</reference>
<dbReference type="PANTHER" id="PTHR43065">
    <property type="entry name" value="SENSOR HISTIDINE KINASE"/>
    <property type="match status" value="1"/>
</dbReference>
<keyword evidence="2" id="KW-0808">Transferase</keyword>
<dbReference type="Gene3D" id="3.30.565.10">
    <property type="entry name" value="Histidine kinase-like ATPase, C-terminal domain"/>
    <property type="match status" value="1"/>
</dbReference>
<dbReference type="AlphaFoldDB" id="A0AAF0C5D7"/>
<dbReference type="KEGG" id="tact:SG35_012780"/>
<sequence length="148" mass="16525">MVEESLTLCEENSQQANSVLSSFKQVAVNQCSQQVIRFNLQDVLQALRPILKRLPHSVKLDIDPELFLLTYPGVLSQVMINLINNSLVHGFSGTYRGEITITARDIGGRAEIYYSDNGLGIAEADRKLAFNPFFTTKAGRQWSGLVHQ</sequence>
<name>A0AAF0C5D7_9GAMM</name>
<evidence type="ECO:0000313" key="3">
    <source>
        <dbReference type="Proteomes" id="UP000032568"/>
    </source>
</evidence>
<reference evidence="2 3" key="2">
    <citation type="journal article" date="2022" name="Mar. Drugs">
        <title>Bioassay-Guided Fractionation Leads to the Detection of Cholic Acid Generated by the Rare Thalassomonas sp.</title>
        <authorList>
            <person name="Pheiffer F."/>
            <person name="Schneider Y.K."/>
            <person name="Hansen E.H."/>
            <person name="Andersen J.H."/>
            <person name="Isaksson J."/>
            <person name="Busche T."/>
            <person name="R C."/>
            <person name="Kalinowski J."/>
            <person name="Zyl L.V."/>
            <person name="Trindade M."/>
        </authorList>
    </citation>
    <scope>NUCLEOTIDE SEQUENCE [LARGE SCALE GENOMIC DNA]</scope>
    <source>
        <strain evidence="2 3">A5K-106</strain>
    </source>
</reference>
<dbReference type="EMBL" id="CP059735">
    <property type="protein sequence ID" value="WDE01423.1"/>
    <property type="molecule type" value="Genomic_DNA"/>
</dbReference>